<dbReference type="OrthoDB" id="6149876at2759"/>
<accession>A0A8B8CUU3</accession>
<dbReference type="PANTHER" id="PTHR14905">
    <property type="entry name" value="NG37"/>
    <property type="match status" value="1"/>
</dbReference>
<keyword evidence="2" id="KW-0812">Transmembrane</keyword>
<feature type="transmembrane region" description="Helical" evidence="2">
    <location>
        <begin position="549"/>
        <end position="571"/>
    </location>
</feature>
<dbReference type="PROSITE" id="PS51257">
    <property type="entry name" value="PROKAR_LIPOPROTEIN"/>
    <property type="match status" value="1"/>
</dbReference>
<dbReference type="KEGG" id="cvn:111121299"/>
<gene>
    <name evidence="5" type="primary">LOC111121299</name>
</gene>
<feature type="region of interest" description="Disordered" evidence="1">
    <location>
        <begin position="359"/>
        <end position="378"/>
    </location>
</feature>
<evidence type="ECO:0000256" key="1">
    <source>
        <dbReference type="SAM" id="MobiDB-lite"/>
    </source>
</evidence>
<dbReference type="Proteomes" id="UP000694844">
    <property type="component" value="Chromosome 1"/>
</dbReference>
<evidence type="ECO:0000256" key="2">
    <source>
        <dbReference type="SAM" id="Phobius"/>
    </source>
</evidence>
<keyword evidence="4" id="KW-1185">Reference proteome</keyword>
<evidence type="ECO:0000256" key="3">
    <source>
        <dbReference type="SAM" id="SignalP"/>
    </source>
</evidence>
<reference evidence="4" key="1">
    <citation type="submission" date="2024-06" db="UniProtKB">
        <authorList>
            <consortium name="RefSeq"/>
        </authorList>
    </citation>
    <scope>NUCLEOTIDE SEQUENCE [LARGE SCALE GENOMIC DNA]</scope>
</reference>
<feature type="compositionally biased region" description="Low complexity" evidence="1">
    <location>
        <begin position="366"/>
        <end position="378"/>
    </location>
</feature>
<feature type="chain" id="PRO_5034297230" evidence="3">
    <location>
        <begin position="24"/>
        <end position="617"/>
    </location>
</feature>
<dbReference type="PANTHER" id="PTHR14905:SF7">
    <property type="entry name" value="VON WILLEBRAND FACTOR A DOMAIN-CONTAINING PROTEIN 7"/>
    <property type="match status" value="1"/>
</dbReference>
<dbReference type="GeneID" id="111121299"/>
<feature type="signal peptide" evidence="3">
    <location>
        <begin position="1"/>
        <end position="23"/>
    </location>
</feature>
<dbReference type="InterPro" id="IPR052577">
    <property type="entry name" value="VWA7"/>
</dbReference>
<evidence type="ECO:0000313" key="4">
    <source>
        <dbReference type="Proteomes" id="UP000694844"/>
    </source>
</evidence>
<protein>
    <submittedName>
        <fullName evidence="5">Uncharacterized protein LOC111121299</fullName>
    </submittedName>
</protein>
<organism evidence="4 5">
    <name type="scientific">Crassostrea virginica</name>
    <name type="common">Eastern oyster</name>
    <dbReference type="NCBI Taxonomy" id="6565"/>
    <lineage>
        <taxon>Eukaryota</taxon>
        <taxon>Metazoa</taxon>
        <taxon>Spiralia</taxon>
        <taxon>Lophotrochozoa</taxon>
        <taxon>Mollusca</taxon>
        <taxon>Bivalvia</taxon>
        <taxon>Autobranchia</taxon>
        <taxon>Pteriomorphia</taxon>
        <taxon>Ostreida</taxon>
        <taxon>Ostreoidea</taxon>
        <taxon>Ostreidae</taxon>
        <taxon>Crassostrea</taxon>
    </lineage>
</organism>
<name>A0A8B8CUU3_CRAVI</name>
<sequence>MGRGFIILCILIIVGCLVTHVQVFPIILNQNAESQADLVLIEILWARSNGSGVIFTVDTTVSYLVLDIQSVTQSQNCTTFGPNGHIYFLKDDNESSDVKKQVHVTSPRSGLWSLECTEDPTYRVLVWGVSDVTFQLHFLDLSDNPINGDPIQDTNVTIGIEVSGMEYLESVSSVEIISQTGQSDIFPVRKEGFGRHHNFYRQIITVPHHAFRVGFTAMDTKNITVRRQSSAVIQPKTFTVTISQITKDSSPGSDVIFSYSIYNRAKRNQTFGVQVLLNTLRPDDFLSNVTAPSTVSILPLTEFTTAFYVTISYNSSVGSSCDVTLSIEGANQNVEFAKISLIVQPTKLQPSIRPAIMTSSEDVSKRSTPTPRTTQTVTQLSTLHADDMSSVSDVTSMSSNTHVVQTTEVPSTSMGAQKTSKSTSLIDVSPPAFSKVSFIDRCDQRVGCSLRVWVVVFVVQDNESGVHRVTVEDSSLSSVQTEHFTDGLANVPIHGNISTSCCQNETVLIVEDMVGNKGRYHVTYEHHKNATNGTSTISEDSRRQELRDLAAIVVGICASILVLIIILTAIIQFQSKITSFLGGLKLKRPEKEVELRVPHKLSIKPERTTEQAESAGS</sequence>
<evidence type="ECO:0000313" key="5">
    <source>
        <dbReference type="RefSeq" id="XP_022318221.1"/>
    </source>
</evidence>
<reference evidence="5" key="2">
    <citation type="submission" date="2025-08" db="UniProtKB">
        <authorList>
            <consortium name="RefSeq"/>
        </authorList>
    </citation>
    <scope>IDENTIFICATION</scope>
    <source>
        <tissue evidence="5">Whole sample</tissue>
    </source>
</reference>
<keyword evidence="3" id="KW-0732">Signal</keyword>
<keyword evidence="2" id="KW-0472">Membrane</keyword>
<proteinExistence type="predicted"/>
<dbReference type="RefSeq" id="XP_022318221.1">
    <property type="nucleotide sequence ID" value="XM_022462513.1"/>
</dbReference>
<dbReference type="AlphaFoldDB" id="A0A8B8CUU3"/>
<keyword evidence="2" id="KW-1133">Transmembrane helix</keyword>